<dbReference type="InterPro" id="IPR008969">
    <property type="entry name" value="CarboxyPept-like_regulatory"/>
</dbReference>
<evidence type="ECO:0000256" key="7">
    <source>
        <dbReference type="PROSITE-ProRule" id="PRU01360"/>
    </source>
</evidence>
<keyword evidence="8" id="KW-0732">Signal</keyword>
<dbReference type="InterPro" id="IPR023997">
    <property type="entry name" value="TonB-dep_OMP_SusC/RagA_CS"/>
</dbReference>
<evidence type="ECO:0000259" key="9">
    <source>
        <dbReference type="Pfam" id="PF07715"/>
    </source>
</evidence>
<keyword evidence="6 7" id="KW-0998">Cell outer membrane</keyword>
<evidence type="ECO:0000256" key="6">
    <source>
        <dbReference type="ARBA" id="ARBA00023237"/>
    </source>
</evidence>
<dbReference type="GO" id="GO:0009279">
    <property type="term" value="C:cell outer membrane"/>
    <property type="evidence" value="ECO:0007669"/>
    <property type="project" value="UniProtKB-SubCell"/>
</dbReference>
<comment type="caution">
    <text evidence="10">The sequence shown here is derived from an EMBL/GenBank/DDBJ whole genome shotgun (WGS) entry which is preliminary data.</text>
</comment>
<dbReference type="Gene3D" id="2.40.170.20">
    <property type="entry name" value="TonB-dependent receptor, beta-barrel domain"/>
    <property type="match status" value="1"/>
</dbReference>
<dbReference type="AlphaFoldDB" id="A0A364Y5C2"/>
<dbReference type="Gene3D" id="2.170.130.10">
    <property type="entry name" value="TonB-dependent receptor, plug domain"/>
    <property type="match status" value="1"/>
</dbReference>
<feature type="domain" description="TonB-dependent receptor plug" evidence="9">
    <location>
        <begin position="131"/>
        <end position="226"/>
    </location>
</feature>
<accession>A0A364Y5C2</accession>
<evidence type="ECO:0000256" key="5">
    <source>
        <dbReference type="ARBA" id="ARBA00023136"/>
    </source>
</evidence>
<gene>
    <name evidence="10" type="ORF">DQQ10_06300</name>
</gene>
<dbReference type="InterPro" id="IPR023996">
    <property type="entry name" value="TonB-dep_OMP_SusC/RagA"/>
</dbReference>
<dbReference type="Pfam" id="PF13715">
    <property type="entry name" value="CarbopepD_reg_2"/>
    <property type="match status" value="1"/>
</dbReference>
<dbReference type="SUPFAM" id="SSF56935">
    <property type="entry name" value="Porins"/>
    <property type="match status" value="1"/>
</dbReference>
<evidence type="ECO:0000256" key="3">
    <source>
        <dbReference type="ARBA" id="ARBA00022452"/>
    </source>
</evidence>
<dbReference type="Pfam" id="PF07715">
    <property type="entry name" value="Plug"/>
    <property type="match status" value="1"/>
</dbReference>
<dbReference type="InterPro" id="IPR037066">
    <property type="entry name" value="Plug_dom_sf"/>
</dbReference>
<evidence type="ECO:0000256" key="8">
    <source>
        <dbReference type="SAM" id="SignalP"/>
    </source>
</evidence>
<dbReference type="RefSeq" id="WP_112745976.1">
    <property type="nucleotide sequence ID" value="NZ_QMFY01000002.1"/>
</dbReference>
<keyword evidence="3 7" id="KW-1134">Transmembrane beta strand</keyword>
<keyword evidence="4 7" id="KW-0812">Transmembrane</keyword>
<keyword evidence="5 7" id="KW-0472">Membrane</keyword>
<dbReference type="InterPro" id="IPR039426">
    <property type="entry name" value="TonB-dep_rcpt-like"/>
</dbReference>
<dbReference type="SUPFAM" id="SSF49464">
    <property type="entry name" value="Carboxypeptidase regulatory domain-like"/>
    <property type="match status" value="1"/>
</dbReference>
<comment type="subcellular location">
    <subcellularLocation>
        <location evidence="1 7">Cell outer membrane</location>
        <topology evidence="1 7">Multi-pass membrane protein</topology>
    </subcellularLocation>
</comment>
<evidence type="ECO:0000256" key="1">
    <source>
        <dbReference type="ARBA" id="ARBA00004571"/>
    </source>
</evidence>
<dbReference type="Gene3D" id="2.60.40.1120">
    <property type="entry name" value="Carboxypeptidase-like, regulatory domain"/>
    <property type="match status" value="1"/>
</dbReference>
<evidence type="ECO:0000256" key="2">
    <source>
        <dbReference type="ARBA" id="ARBA00022448"/>
    </source>
</evidence>
<evidence type="ECO:0000256" key="4">
    <source>
        <dbReference type="ARBA" id="ARBA00022692"/>
    </source>
</evidence>
<evidence type="ECO:0000313" key="11">
    <source>
        <dbReference type="Proteomes" id="UP000251889"/>
    </source>
</evidence>
<sequence length="1080" mass="118013">MMMKELYKKLSSAALLLWFCSSMAMAQDRTVSGKIVDESGQPLPGVNVLVKGTSTGTVSDGDGAYSLGGVNDNSVLVFSFIGYLAKEVTVGSRTVVDVDMTPDITSLDEVVVIGYGEQKKALLTGANIHQDGAQLQALNTSSAMEALQGITPGVSIQRNSGQPGAGTKVRIRGIGTIGNSNPLYIVDGVPVGYDINYLAPSDIESIDVLKDAASAAIYGARGANGVVLVTTRRGKQGSKTQISYNGYVGVQNIYKKPPTLNAQEYMFIMDEGRTNDGLTPTNWEAEIKNNTWLNNQQTGLGTQYGQYVWDKLQSGWKGTDWVDEITQKNAPVSSHAFNITGATEDFTYGAGFSYIDQTGMIGGDIIDAGMKRLTARINTEIKLWEIGGRKILKIGENFTLTNSQVRGTGTGTIYWNDLHDGLVINPLMPAYYEFSPSEYKFAPTLEGVNLGQANPIATMFYRHNFNWGKGNNLIGNGYAELEPIKGLKIRSSYGINSWFGHSRSFAPAYGLSSQYNRPESAVSVGQSAYQGAASTWTTTVSYGRSFGDHNLQAMIGNEQIKNILGFNVGGSRLKPLYSNPDYGYLDNTAPATSISDLSVWGRDGAANGGGIFSYFGRLSYNYQERYMLDFTARRDGSGNFYGDKKYGNFFAVSGGWNFMEEEFMSSLDNIFDYGKLRVSWGQNGNEDVGVPFSYQTNIEPVAQGYYFGSNKLSSATTYIPKNTPNPNIGWETSEQFDIGLDAAFLNSRLSVTLDWYQKLTKDWLVQAPALGTAGADAPWINGGEVKNTGVEFAFAWKDKVGDVQYGVTLSGATTRNEVVELSNAEKTYNGPANVLSQGTAFVSRVQVGKPIGYFYGFETAGILQNQAEVDAYVGPEGDPMQFDDNNGLRPGDVRFVDQNNDGRIDESDKVFLGNAIPDFELGLQLNASWKGVYANVTFAGKFGHQIMRSYRSFADQFEQNYTTEIFGRWHGEGTSSRIPRLSATSHRNQQYISDIYMYDGDFVRINNLTVGYDFGAIAKKVGFFSGAQVYMTVNNLHTFTKYDGMDPEVAYGGEAAWASGIDLGLYPLPRTVMLGVNLTF</sequence>
<dbReference type="NCBIfam" id="TIGR04056">
    <property type="entry name" value="OMP_RagA_SusC"/>
    <property type="match status" value="1"/>
</dbReference>
<dbReference type="InterPro" id="IPR012910">
    <property type="entry name" value="Plug_dom"/>
</dbReference>
<proteinExistence type="inferred from homology"/>
<evidence type="ECO:0000313" key="10">
    <source>
        <dbReference type="EMBL" id="RAW02153.1"/>
    </source>
</evidence>
<dbReference type="Proteomes" id="UP000251889">
    <property type="component" value="Unassembled WGS sequence"/>
</dbReference>
<organism evidence="10 11">
    <name type="scientific">Pseudochryseolinea flava</name>
    <dbReference type="NCBI Taxonomy" id="2059302"/>
    <lineage>
        <taxon>Bacteria</taxon>
        <taxon>Pseudomonadati</taxon>
        <taxon>Bacteroidota</taxon>
        <taxon>Cytophagia</taxon>
        <taxon>Cytophagales</taxon>
        <taxon>Fulvivirgaceae</taxon>
        <taxon>Pseudochryseolinea</taxon>
    </lineage>
</organism>
<dbReference type="EMBL" id="QMFY01000002">
    <property type="protein sequence ID" value="RAW02153.1"/>
    <property type="molecule type" value="Genomic_DNA"/>
</dbReference>
<feature type="signal peptide" evidence="8">
    <location>
        <begin position="1"/>
        <end position="26"/>
    </location>
</feature>
<dbReference type="InterPro" id="IPR036942">
    <property type="entry name" value="Beta-barrel_TonB_sf"/>
</dbReference>
<keyword evidence="11" id="KW-1185">Reference proteome</keyword>
<dbReference type="PROSITE" id="PS52016">
    <property type="entry name" value="TONB_DEPENDENT_REC_3"/>
    <property type="match status" value="1"/>
</dbReference>
<keyword evidence="2 7" id="KW-0813">Transport</keyword>
<feature type="chain" id="PRO_5016628562" evidence="8">
    <location>
        <begin position="27"/>
        <end position="1080"/>
    </location>
</feature>
<dbReference type="OrthoDB" id="9768177at2"/>
<reference evidence="10 11" key="1">
    <citation type="submission" date="2018-06" db="EMBL/GenBank/DDBJ databases">
        <title>Chryseolinea flavus sp. nov., a member of the phylum Bacteroidetes isolated from soil.</title>
        <authorList>
            <person name="Li Y."/>
            <person name="Wang J."/>
        </authorList>
    </citation>
    <scope>NUCLEOTIDE SEQUENCE [LARGE SCALE GENOMIC DNA]</scope>
    <source>
        <strain evidence="10 11">SDU1-6</strain>
    </source>
</reference>
<comment type="similarity">
    <text evidence="7">Belongs to the TonB-dependent receptor family.</text>
</comment>
<dbReference type="NCBIfam" id="TIGR04057">
    <property type="entry name" value="SusC_RagA_signa"/>
    <property type="match status" value="1"/>
</dbReference>
<name>A0A364Y5C2_9BACT</name>
<protein>
    <submittedName>
        <fullName evidence="10">SusC/RagA family TonB-linked outer membrane protein</fullName>
    </submittedName>
</protein>